<comment type="cofactor">
    <cofactor evidence="1">
        <name>[4Fe-4S] cluster</name>
        <dbReference type="ChEBI" id="CHEBI:49883"/>
    </cofactor>
</comment>
<dbReference type="SFLD" id="SFLDF00299">
    <property type="entry name" value="anaerobic_ribonucleoside-triph"/>
    <property type="match status" value="1"/>
</dbReference>
<evidence type="ECO:0000256" key="5">
    <source>
        <dbReference type="ARBA" id="ARBA00022485"/>
    </source>
</evidence>
<dbReference type="Pfam" id="PF13353">
    <property type="entry name" value="Fer4_12"/>
    <property type="match status" value="1"/>
</dbReference>
<keyword evidence="15" id="KW-1185">Reference proteome</keyword>
<dbReference type="Proteomes" id="UP000184404">
    <property type="component" value="Unassembled WGS sequence"/>
</dbReference>
<dbReference type="InterPro" id="IPR012837">
    <property type="entry name" value="NrdG"/>
</dbReference>
<dbReference type="SFLD" id="SFLDG01066">
    <property type="entry name" value="organic_radical-activating_enz"/>
    <property type="match status" value="1"/>
</dbReference>
<gene>
    <name evidence="14" type="ORF">SAMN02745190_02020</name>
</gene>
<protein>
    <recommendedName>
        <fullName evidence="4 12">Anaerobic ribonucleoside-triphosphate reductase-activating protein</fullName>
        <ecNumber evidence="12">1.97.1.-</ecNumber>
    </recommendedName>
</protein>
<evidence type="ECO:0000313" key="14">
    <source>
        <dbReference type="EMBL" id="SHF17504.1"/>
    </source>
</evidence>
<dbReference type="SFLD" id="SFLDG01063">
    <property type="entry name" value="activating_enzymes__group_1"/>
    <property type="match status" value="1"/>
</dbReference>
<comment type="catalytic activity">
    <reaction evidence="11">
        <text>glycyl-[protein] + reduced [flavodoxin] + S-adenosyl-L-methionine = glycin-2-yl radical-[protein] + semiquinone [flavodoxin] + 5'-deoxyadenosine + L-methionine + H(+)</text>
        <dbReference type="Rhea" id="RHEA:61976"/>
        <dbReference type="Rhea" id="RHEA-COMP:10622"/>
        <dbReference type="Rhea" id="RHEA-COMP:14480"/>
        <dbReference type="Rhea" id="RHEA-COMP:15993"/>
        <dbReference type="Rhea" id="RHEA-COMP:15994"/>
        <dbReference type="ChEBI" id="CHEBI:15378"/>
        <dbReference type="ChEBI" id="CHEBI:17319"/>
        <dbReference type="ChEBI" id="CHEBI:29947"/>
        <dbReference type="ChEBI" id="CHEBI:32722"/>
        <dbReference type="ChEBI" id="CHEBI:57618"/>
        <dbReference type="ChEBI" id="CHEBI:57844"/>
        <dbReference type="ChEBI" id="CHEBI:59789"/>
        <dbReference type="ChEBI" id="CHEBI:140311"/>
    </reaction>
</comment>
<evidence type="ECO:0000256" key="11">
    <source>
        <dbReference type="ARBA" id="ARBA00047365"/>
    </source>
</evidence>
<keyword evidence="8 12" id="KW-0560">Oxidoreductase</keyword>
<comment type="similarity">
    <text evidence="3 12">Belongs to the organic radical-activating enzymes family.</text>
</comment>
<evidence type="ECO:0000256" key="2">
    <source>
        <dbReference type="ARBA" id="ARBA00003852"/>
    </source>
</evidence>
<dbReference type="CDD" id="cd01335">
    <property type="entry name" value="Radical_SAM"/>
    <property type="match status" value="1"/>
</dbReference>
<dbReference type="GO" id="GO:0004748">
    <property type="term" value="F:ribonucleoside-diphosphate reductase activity, thioredoxin disulfide as acceptor"/>
    <property type="evidence" value="ECO:0007669"/>
    <property type="project" value="TreeGrafter"/>
</dbReference>
<evidence type="ECO:0000259" key="13">
    <source>
        <dbReference type="PROSITE" id="PS51918"/>
    </source>
</evidence>
<evidence type="ECO:0000256" key="10">
    <source>
        <dbReference type="ARBA" id="ARBA00023014"/>
    </source>
</evidence>
<dbReference type="SFLD" id="SFLDS00029">
    <property type="entry name" value="Radical_SAM"/>
    <property type="match status" value="1"/>
</dbReference>
<dbReference type="PIRSF" id="PIRSF000368">
    <property type="entry name" value="NrdG"/>
    <property type="match status" value="1"/>
</dbReference>
<evidence type="ECO:0000256" key="8">
    <source>
        <dbReference type="ARBA" id="ARBA00023002"/>
    </source>
</evidence>
<evidence type="ECO:0000256" key="9">
    <source>
        <dbReference type="ARBA" id="ARBA00023004"/>
    </source>
</evidence>
<evidence type="ECO:0000256" key="3">
    <source>
        <dbReference type="ARBA" id="ARBA00009777"/>
    </source>
</evidence>
<dbReference type="STRING" id="1123243.SAMN02745190_02020"/>
<evidence type="ECO:0000256" key="4">
    <source>
        <dbReference type="ARBA" id="ARBA00014281"/>
    </source>
</evidence>
<organism evidence="14 15">
    <name type="scientific">Schwartzia succinivorans DSM 10502</name>
    <dbReference type="NCBI Taxonomy" id="1123243"/>
    <lineage>
        <taxon>Bacteria</taxon>
        <taxon>Bacillati</taxon>
        <taxon>Bacillota</taxon>
        <taxon>Negativicutes</taxon>
        <taxon>Selenomonadales</taxon>
        <taxon>Selenomonadaceae</taxon>
        <taxon>Schwartzia</taxon>
    </lineage>
</organism>
<dbReference type="EMBL" id="FQUG01000008">
    <property type="protein sequence ID" value="SHF17504.1"/>
    <property type="molecule type" value="Genomic_DNA"/>
</dbReference>
<dbReference type="PROSITE" id="PS01087">
    <property type="entry name" value="RADICAL_ACTIVATING"/>
    <property type="match status" value="1"/>
</dbReference>
<comment type="function">
    <text evidence="2 12">Activation of anaerobic ribonucleoside-triphosphate reductase under anaerobic conditions by generation of an organic free radical, using S-adenosylmethionine and reduced flavodoxin as cosubstrates to produce 5'-deoxy-adenosine.</text>
</comment>
<keyword evidence="9" id="KW-0408">Iron</keyword>
<name>A0A1M4ZHJ0_9FIRM</name>
<dbReference type="Gene3D" id="3.20.20.70">
    <property type="entry name" value="Aldolase class I"/>
    <property type="match status" value="1"/>
</dbReference>
<dbReference type="PANTHER" id="PTHR30352:SF2">
    <property type="entry name" value="ANAEROBIC RIBONUCLEOSIDE-TRIPHOSPHATE REDUCTASE-ACTIVATING PROTEIN"/>
    <property type="match status" value="1"/>
</dbReference>
<sequence length="166" mass="18461">MKLRIAGIVDDSIVDGEGYRFTVFTQGCPHHCEGCHNPETWDPQGGRIEDTDKLLSEILQNPLLQGVTFSGGEPFAQAAPLAELAKKIHSHGLDIWSYTGYTYEKLCSSDDPAVHALLDELDVLVDGPFVLSQKDLTLEFRGSKNQRVIDMNATRKEGRIVLKYND</sequence>
<dbReference type="PROSITE" id="PS51918">
    <property type="entry name" value="RADICAL_SAM"/>
    <property type="match status" value="1"/>
</dbReference>
<dbReference type="EC" id="1.97.1.-" evidence="12"/>
<keyword evidence="5" id="KW-0004">4Fe-4S</keyword>
<evidence type="ECO:0000256" key="6">
    <source>
        <dbReference type="ARBA" id="ARBA00022691"/>
    </source>
</evidence>
<dbReference type="GO" id="GO:0043365">
    <property type="term" value="F:[formate-C-acetyltransferase]-activating enzyme activity"/>
    <property type="evidence" value="ECO:0007669"/>
    <property type="project" value="InterPro"/>
</dbReference>
<accession>A0A1M4ZHJ0</accession>
<evidence type="ECO:0000256" key="1">
    <source>
        <dbReference type="ARBA" id="ARBA00001966"/>
    </source>
</evidence>
<dbReference type="NCBIfam" id="TIGR02491">
    <property type="entry name" value="NrdG"/>
    <property type="match status" value="1"/>
</dbReference>
<dbReference type="InterPro" id="IPR007197">
    <property type="entry name" value="rSAM"/>
</dbReference>
<keyword evidence="6" id="KW-0949">S-adenosyl-L-methionine</keyword>
<dbReference type="InterPro" id="IPR013785">
    <property type="entry name" value="Aldolase_TIM"/>
</dbReference>
<dbReference type="GO" id="GO:0046872">
    <property type="term" value="F:metal ion binding"/>
    <property type="evidence" value="ECO:0007669"/>
    <property type="project" value="UniProtKB-KW"/>
</dbReference>
<evidence type="ECO:0000256" key="7">
    <source>
        <dbReference type="ARBA" id="ARBA00022723"/>
    </source>
</evidence>
<keyword evidence="7" id="KW-0479">Metal-binding</keyword>
<dbReference type="InterPro" id="IPR058240">
    <property type="entry name" value="rSAM_sf"/>
</dbReference>
<dbReference type="AlphaFoldDB" id="A0A1M4ZHJ0"/>
<dbReference type="InterPro" id="IPR001989">
    <property type="entry name" value="Radical_activat_CS"/>
</dbReference>
<keyword evidence="10" id="KW-0411">Iron-sulfur</keyword>
<proteinExistence type="inferred from homology"/>
<reference evidence="14 15" key="1">
    <citation type="submission" date="2016-11" db="EMBL/GenBank/DDBJ databases">
        <authorList>
            <person name="Jaros S."/>
            <person name="Januszkiewicz K."/>
            <person name="Wedrychowicz H."/>
        </authorList>
    </citation>
    <scope>NUCLEOTIDE SEQUENCE [LARGE SCALE GENOMIC DNA]</scope>
    <source>
        <strain evidence="14 15">DSM 10502</strain>
    </source>
</reference>
<dbReference type="GO" id="GO:0051539">
    <property type="term" value="F:4 iron, 4 sulfur cluster binding"/>
    <property type="evidence" value="ECO:0007669"/>
    <property type="project" value="UniProtKB-KW"/>
</dbReference>
<dbReference type="RefSeq" id="WP_072936124.1">
    <property type="nucleotide sequence ID" value="NZ_FQUG01000008.1"/>
</dbReference>
<feature type="domain" description="Radical SAM core" evidence="13">
    <location>
        <begin position="14"/>
        <end position="166"/>
    </location>
</feature>
<evidence type="ECO:0000256" key="12">
    <source>
        <dbReference type="PIRNR" id="PIRNR000368"/>
    </source>
</evidence>
<evidence type="ECO:0000313" key="15">
    <source>
        <dbReference type="Proteomes" id="UP000184404"/>
    </source>
</evidence>
<dbReference type="SUPFAM" id="SSF102114">
    <property type="entry name" value="Radical SAM enzymes"/>
    <property type="match status" value="1"/>
</dbReference>
<dbReference type="PANTHER" id="PTHR30352">
    <property type="entry name" value="PYRUVATE FORMATE-LYASE-ACTIVATING ENZYME"/>
    <property type="match status" value="1"/>
</dbReference>
<dbReference type="InterPro" id="IPR034457">
    <property type="entry name" value="Organic_radical-activating"/>
</dbReference>